<dbReference type="InterPro" id="IPR019734">
    <property type="entry name" value="TPR_rpt"/>
</dbReference>
<gene>
    <name evidence="3" type="ORF">SAMN04488524_3141</name>
</gene>
<dbReference type="AlphaFoldDB" id="A0A1W2CQZ4"/>
<reference evidence="4" key="1">
    <citation type="submission" date="2017-04" db="EMBL/GenBank/DDBJ databases">
        <authorList>
            <person name="Varghese N."/>
            <person name="Submissions S."/>
        </authorList>
    </citation>
    <scope>NUCLEOTIDE SEQUENCE [LARGE SCALE GENOMIC DNA]</scope>
    <source>
        <strain evidence="4">DSM 12126</strain>
    </source>
</reference>
<evidence type="ECO:0000313" key="3">
    <source>
        <dbReference type="EMBL" id="SMC87677.1"/>
    </source>
</evidence>
<keyword evidence="1" id="KW-0802">TPR repeat</keyword>
<dbReference type="STRING" id="151894.SAMN04488524_3141"/>
<evidence type="ECO:0000313" key="4">
    <source>
        <dbReference type="Proteomes" id="UP000192756"/>
    </source>
</evidence>
<evidence type="ECO:0000256" key="1">
    <source>
        <dbReference type="PROSITE-ProRule" id="PRU00339"/>
    </source>
</evidence>
<dbReference type="OrthoDB" id="788632at2"/>
<name>A0A1W2CQZ4_9SPHI</name>
<dbReference type="Gene3D" id="1.25.40.10">
    <property type="entry name" value="Tetratricopeptide repeat domain"/>
    <property type="match status" value="1"/>
</dbReference>
<dbReference type="SUPFAM" id="SSF48452">
    <property type="entry name" value="TPR-like"/>
    <property type="match status" value="1"/>
</dbReference>
<feature type="chain" id="PRO_5012845604" evidence="2">
    <location>
        <begin position="28"/>
        <end position="277"/>
    </location>
</feature>
<feature type="signal peptide" evidence="2">
    <location>
        <begin position="1"/>
        <end position="27"/>
    </location>
</feature>
<sequence>MNYKIKTPVTLTAIFTLLLFNLTCVFAQQPPVEFFNGLKAMPVNRAQAKNDMMISIAKMPAFHGAYHFLGVLYSEDQQQDSAIYYLEKAVSLNTANVNKTREMSLARLIEAYTFKQDFEKAYHTGLEAYGLYPENKAIAMNFKDACIWSYYIRHTGLNKSYLSPIIMDEYEVNSIPQEYLITRKLIHNGERLQVTGQSLKTINKLNYDVLKCITATDKKERELKFKLSWDMNTEFGGKVFPTEIVINNNRNAIYERIGALLVKDPRVDLKTEIEKLK</sequence>
<proteinExistence type="predicted"/>
<protein>
    <submittedName>
        <fullName evidence="3">Uncharacterized protein</fullName>
    </submittedName>
</protein>
<feature type="repeat" description="TPR" evidence="1">
    <location>
        <begin position="63"/>
        <end position="96"/>
    </location>
</feature>
<dbReference type="PROSITE" id="PS50005">
    <property type="entry name" value="TPR"/>
    <property type="match status" value="1"/>
</dbReference>
<dbReference type="EMBL" id="FWXT01000002">
    <property type="protein sequence ID" value="SMC87677.1"/>
    <property type="molecule type" value="Genomic_DNA"/>
</dbReference>
<accession>A0A1W2CQZ4</accession>
<organism evidence="3 4">
    <name type="scientific">Pedobacter africanus</name>
    <dbReference type="NCBI Taxonomy" id="151894"/>
    <lineage>
        <taxon>Bacteria</taxon>
        <taxon>Pseudomonadati</taxon>
        <taxon>Bacteroidota</taxon>
        <taxon>Sphingobacteriia</taxon>
        <taxon>Sphingobacteriales</taxon>
        <taxon>Sphingobacteriaceae</taxon>
        <taxon>Pedobacter</taxon>
    </lineage>
</organism>
<dbReference type="Proteomes" id="UP000192756">
    <property type="component" value="Unassembled WGS sequence"/>
</dbReference>
<keyword evidence="2" id="KW-0732">Signal</keyword>
<dbReference type="InterPro" id="IPR011990">
    <property type="entry name" value="TPR-like_helical_dom_sf"/>
</dbReference>
<keyword evidence="4" id="KW-1185">Reference proteome</keyword>
<evidence type="ECO:0000256" key="2">
    <source>
        <dbReference type="SAM" id="SignalP"/>
    </source>
</evidence>
<dbReference type="RefSeq" id="WP_084239952.1">
    <property type="nucleotide sequence ID" value="NZ_FWXT01000002.1"/>
</dbReference>